<keyword evidence="3 5" id="KW-1133">Transmembrane helix</keyword>
<evidence type="ECO:0000256" key="3">
    <source>
        <dbReference type="ARBA" id="ARBA00022989"/>
    </source>
</evidence>
<gene>
    <name evidence="6" type="ORF">BJ969_003395</name>
</gene>
<keyword evidence="6" id="KW-0808">Transferase</keyword>
<dbReference type="GO" id="GO:0004671">
    <property type="term" value="F:protein C-terminal S-isoprenylcysteine carboxyl O-methyltransferase activity"/>
    <property type="evidence" value="ECO:0007669"/>
    <property type="project" value="InterPro"/>
</dbReference>
<dbReference type="GO" id="GO:0016020">
    <property type="term" value="C:membrane"/>
    <property type="evidence" value="ECO:0007669"/>
    <property type="project" value="UniProtKB-SubCell"/>
</dbReference>
<dbReference type="AlphaFoldDB" id="A0A840NPY7"/>
<dbReference type="RefSeq" id="WP_184479856.1">
    <property type="nucleotide sequence ID" value="NZ_JACHIV010000001.1"/>
</dbReference>
<accession>A0A840NPY7</accession>
<organism evidence="6 7">
    <name type="scientific">Saccharopolyspora gloriosae</name>
    <dbReference type="NCBI Taxonomy" id="455344"/>
    <lineage>
        <taxon>Bacteria</taxon>
        <taxon>Bacillati</taxon>
        <taxon>Actinomycetota</taxon>
        <taxon>Actinomycetes</taxon>
        <taxon>Pseudonocardiales</taxon>
        <taxon>Pseudonocardiaceae</taxon>
        <taxon>Saccharopolyspora</taxon>
    </lineage>
</organism>
<dbReference type="InterPro" id="IPR052527">
    <property type="entry name" value="Metal_cation-efflux_comp"/>
</dbReference>
<keyword evidence="6" id="KW-0489">Methyltransferase</keyword>
<sequence length="212" mass="23555">MLGRLESLFPPALFVCATAMLGWGTWSHGSRGDLLGVAVLVAYFAWILLEIRITFQSATQETSSGDRGSLQLYGISRMLVLGTLVFLPSAWEDWSALRVLAAVAFVAGVVLRLGSIQQLGRFYSHRVRTVAEHQIIQSGPYRFVRHPSYAGMVLAHLGVVVVFFNPVSPILFVALMVPAIIWRILVEENTLMRLDEYPAYAQGRPRLVPAVW</sequence>
<dbReference type="PANTHER" id="PTHR43847">
    <property type="entry name" value="BLL3993 PROTEIN"/>
    <property type="match status" value="1"/>
</dbReference>
<evidence type="ECO:0000256" key="2">
    <source>
        <dbReference type="ARBA" id="ARBA00022692"/>
    </source>
</evidence>
<dbReference type="PANTHER" id="PTHR43847:SF1">
    <property type="entry name" value="BLL3993 PROTEIN"/>
    <property type="match status" value="1"/>
</dbReference>
<protein>
    <submittedName>
        <fullName evidence="6">Protein-S-isoprenylcysteine O-methyltransferase Ste14</fullName>
    </submittedName>
</protein>
<comment type="caution">
    <text evidence="6">The sequence shown here is derived from an EMBL/GenBank/DDBJ whole genome shotgun (WGS) entry which is preliminary data.</text>
</comment>
<keyword evidence="2 5" id="KW-0812">Transmembrane</keyword>
<comment type="subcellular location">
    <subcellularLocation>
        <location evidence="1">Membrane</location>
        <topology evidence="1">Multi-pass membrane protein</topology>
    </subcellularLocation>
</comment>
<dbReference type="GO" id="GO:0032259">
    <property type="term" value="P:methylation"/>
    <property type="evidence" value="ECO:0007669"/>
    <property type="project" value="UniProtKB-KW"/>
</dbReference>
<keyword evidence="7" id="KW-1185">Reference proteome</keyword>
<dbReference type="Proteomes" id="UP000580474">
    <property type="component" value="Unassembled WGS sequence"/>
</dbReference>
<keyword evidence="4 5" id="KW-0472">Membrane</keyword>
<dbReference type="EMBL" id="JACHIV010000001">
    <property type="protein sequence ID" value="MBB5070307.1"/>
    <property type="molecule type" value="Genomic_DNA"/>
</dbReference>
<dbReference type="InterPro" id="IPR007269">
    <property type="entry name" value="ICMT_MeTrfase"/>
</dbReference>
<name>A0A840NPY7_9PSEU</name>
<evidence type="ECO:0000256" key="1">
    <source>
        <dbReference type="ARBA" id="ARBA00004141"/>
    </source>
</evidence>
<proteinExistence type="predicted"/>
<feature type="transmembrane region" description="Helical" evidence="5">
    <location>
        <begin position="32"/>
        <end position="49"/>
    </location>
</feature>
<feature type="transmembrane region" description="Helical" evidence="5">
    <location>
        <begin position="147"/>
        <end position="164"/>
    </location>
</feature>
<evidence type="ECO:0000313" key="7">
    <source>
        <dbReference type="Proteomes" id="UP000580474"/>
    </source>
</evidence>
<reference evidence="6 7" key="1">
    <citation type="submission" date="2020-08" db="EMBL/GenBank/DDBJ databases">
        <title>Sequencing the genomes of 1000 actinobacteria strains.</title>
        <authorList>
            <person name="Klenk H.-P."/>
        </authorList>
    </citation>
    <scope>NUCLEOTIDE SEQUENCE [LARGE SCALE GENOMIC DNA]</scope>
    <source>
        <strain evidence="6 7">DSM 45582</strain>
    </source>
</reference>
<dbReference type="Pfam" id="PF04140">
    <property type="entry name" value="ICMT"/>
    <property type="match status" value="1"/>
</dbReference>
<feature type="transmembrane region" description="Helical" evidence="5">
    <location>
        <begin position="97"/>
        <end position="116"/>
    </location>
</feature>
<feature type="transmembrane region" description="Helical" evidence="5">
    <location>
        <begin position="70"/>
        <end position="91"/>
    </location>
</feature>
<evidence type="ECO:0000256" key="4">
    <source>
        <dbReference type="ARBA" id="ARBA00023136"/>
    </source>
</evidence>
<feature type="transmembrane region" description="Helical" evidence="5">
    <location>
        <begin position="7"/>
        <end position="26"/>
    </location>
</feature>
<dbReference type="Gene3D" id="1.20.120.1630">
    <property type="match status" value="1"/>
</dbReference>
<evidence type="ECO:0000313" key="6">
    <source>
        <dbReference type="EMBL" id="MBB5070307.1"/>
    </source>
</evidence>
<evidence type="ECO:0000256" key="5">
    <source>
        <dbReference type="SAM" id="Phobius"/>
    </source>
</evidence>